<reference evidence="2" key="1">
    <citation type="submission" date="2020-10" db="EMBL/GenBank/DDBJ databases">
        <authorList>
            <person name="Gilroy R."/>
        </authorList>
    </citation>
    <scope>NUCLEOTIDE SEQUENCE</scope>
    <source>
        <strain evidence="2">ChiW13-3771</strain>
    </source>
</reference>
<dbReference type="Proteomes" id="UP000824201">
    <property type="component" value="Unassembled WGS sequence"/>
</dbReference>
<keyword evidence="1" id="KW-0812">Transmembrane</keyword>
<dbReference type="GO" id="GO:0140359">
    <property type="term" value="F:ABC-type transporter activity"/>
    <property type="evidence" value="ECO:0007669"/>
    <property type="project" value="InterPro"/>
</dbReference>
<feature type="transmembrane region" description="Helical" evidence="1">
    <location>
        <begin position="94"/>
        <end position="124"/>
    </location>
</feature>
<evidence type="ECO:0000256" key="1">
    <source>
        <dbReference type="SAM" id="Phobius"/>
    </source>
</evidence>
<dbReference type="EMBL" id="DVHN01000032">
    <property type="protein sequence ID" value="HIR87826.1"/>
    <property type="molecule type" value="Genomic_DNA"/>
</dbReference>
<keyword evidence="1" id="KW-1133">Transmembrane helix</keyword>
<comment type="caution">
    <text evidence="2">The sequence shown here is derived from an EMBL/GenBank/DDBJ whole genome shotgun (WGS) entry which is preliminary data.</text>
</comment>
<reference evidence="2" key="2">
    <citation type="journal article" date="2021" name="PeerJ">
        <title>Extensive microbial diversity within the chicken gut microbiome revealed by metagenomics and culture.</title>
        <authorList>
            <person name="Gilroy R."/>
            <person name="Ravi A."/>
            <person name="Getino M."/>
            <person name="Pursley I."/>
            <person name="Horton D.L."/>
            <person name="Alikhan N.F."/>
            <person name="Baker D."/>
            <person name="Gharbi K."/>
            <person name="Hall N."/>
            <person name="Watson M."/>
            <person name="Adriaenssens E.M."/>
            <person name="Foster-Nyarko E."/>
            <person name="Jarju S."/>
            <person name="Secka A."/>
            <person name="Antonio M."/>
            <person name="Oren A."/>
            <person name="Chaudhuri R.R."/>
            <person name="La Ragione R."/>
            <person name="Hildebrand F."/>
            <person name="Pallen M.J."/>
        </authorList>
    </citation>
    <scope>NUCLEOTIDE SEQUENCE</scope>
    <source>
        <strain evidence="2">ChiW13-3771</strain>
    </source>
</reference>
<keyword evidence="1" id="KW-0472">Membrane</keyword>
<feature type="transmembrane region" description="Helical" evidence="1">
    <location>
        <begin position="130"/>
        <end position="152"/>
    </location>
</feature>
<proteinExistence type="predicted"/>
<dbReference type="PANTHER" id="PTHR37305:SF1">
    <property type="entry name" value="MEMBRANE PROTEIN"/>
    <property type="match status" value="1"/>
</dbReference>
<name>A0A9D1JCT4_9FIRM</name>
<feature type="transmembrane region" description="Helical" evidence="1">
    <location>
        <begin position="52"/>
        <end position="73"/>
    </location>
</feature>
<evidence type="ECO:0000313" key="2">
    <source>
        <dbReference type="EMBL" id="HIR87826.1"/>
    </source>
</evidence>
<gene>
    <name evidence="2" type="ORF">IAC96_02645</name>
</gene>
<protein>
    <submittedName>
        <fullName evidence="2">ABC transporter permease subunit</fullName>
    </submittedName>
</protein>
<dbReference type="AlphaFoldDB" id="A0A9D1JCT4"/>
<dbReference type="PANTHER" id="PTHR37305">
    <property type="entry name" value="INTEGRAL MEMBRANE PROTEIN-RELATED"/>
    <property type="match status" value="1"/>
</dbReference>
<dbReference type="GO" id="GO:0005886">
    <property type="term" value="C:plasma membrane"/>
    <property type="evidence" value="ECO:0007669"/>
    <property type="project" value="UniProtKB-SubCell"/>
</dbReference>
<feature type="transmembrane region" description="Helical" evidence="1">
    <location>
        <begin position="247"/>
        <end position="268"/>
    </location>
</feature>
<organism evidence="2 3">
    <name type="scientific">Candidatus Fimimorpha faecalis</name>
    <dbReference type="NCBI Taxonomy" id="2840824"/>
    <lineage>
        <taxon>Bacteria</taxon>
        <taxon>Bacillati</taxon>
        <taxon>Bacillota</taxon>
        <taxon>Clostridia</taxon>
        <taxon>Eubacteriales</taxon>
        <taxon>Candidatus Fimimorpha</taxon>
    </lineage>
</organism>
<sequence>MSKLLHSNFERLKRYPIFWIEMILAIGYSIFVCMILYQDMIRYEESVAMESILFNFLVLIGIVMAVFCSLFIGTEYSDGTIRNKLIIGHSRNNIFISNFMLCMAVGLLIYFIAVVTTCAVGIPLFGWIQIKWSFCLLLFVDGALLCIAYAAIYNVIAMLTTNKAHTAIISTLVAFGLLFVTIWLYQSLQQPEMMQQAVMKGGEIELETVRNPDYLTGLKREIYQFILDFIPSGQATQISSLEVLHPYWMGIYSIIIIFVFNLIGMICFQKKDLK</sequence>
<evidence type="ECO:0000313" key="3">
    <source>
        <dbReference type="Proteomes" id="UP000824201"/>
    </source>
</evidence>
<accession>A0A9D1JCT4</accession>
<feature type="transmembrane region" description="Helical" evidence="1">
    <location>
        <begin position="16"/>
        <end position="37"/>
    </location>
</feature>
<dbReference type="Pfam" id="PF12730">
    <property type="entry name" value="ABC2_membrane_4"/>
    <property type="match status" value="1"/>
</dbReference>
<feature type="transmembrane region" description="Helical" evidence="1">
    <location>
        <begin position="164"/>
        <end position="185"/>
    </location>
</feature>